<comment type="caution">
    <text evidence="5">The sequence shown here is derived from an EMBL/GenBank/DDBJ whole genome shotgun (WGS) entry which is preliminary data.</text>
</comment>
<proteinExistence type="predicted"/>
<evidence type="ECO:0000256" key="1">
    <source>
        <dbReference type="ARBA" id="ARBA00023015"/>
    </source>
</evidence>
<dbReference type="EMBL" id="BSUL01000001">
    <property type="protein sequence ID" value="GMA28697.1"/>
    <property type="molecule type" value="Genomic_DNA"/>
</dbReference>
<evidence type="ECO:0000256" key="3">
    <source>
        <dbReference type="ARBA" id="ARBA00023163"/>
    </source>
</evidence>
<dbReference type="InterPro" id="IPR028082">
    <property type="entry name" value="Peripla_BP_I"/>
</dbReference>
<dbReference type="Gene3D" id="1.10.260.40">
    <property type="entry name" value="lambda repressor-like DNA-binding domains"/>
    <property type="match status" value="1"/>
</dbReference>
<dbReference type="InterPro" id="IPR046335">
    <property type="entry name" value="LacI/GalR-like_sensor"/>
</dbReference>
<dbReference type="AlphaFoldDB" id="A0AA37XCR3"/>
<protein>
    <submittedName>
        <fullName evidence="5">LacI family transcriptional regulator</fullName>
    </submittedName>
</protein>
<name>A0AA37XCR3_9MICO</name>
<keyword evidence="2" id="KW-0238">DNA-binding</keyword>
<evidence type="ECO:0000259" key="4">
    <source>
        <dbReference type="PROSITE" id="PS50932"/>
    </source>
</evidence>
<dbReference type="CDD" id="cd01392">
    <property type="entry name" value="HTH_LacI"/>
    <property type="match status" value="1"/>
</dbReference>
<gene>
    <name evidence="5" type="ORF">GCM10025874_19500</name>
</gene>
<dbReference type="SMART" id="SM00354">
    <property type="entry name" value="HTH_LACI"/>
    <property type="match status" value="1"/>
</dbReference>
<dbReference type="PANTHER" id="PTHR30146:SF109">
    <property type="entry name" value="HTH-TYPE TRANSCRIPTIONAL REGULATOR GALS"/>
    <property type="match status" value="1"/>
</dbReference>
<evidence type="ECO:0000313" key="5">
    <source>
        <dbReference type="EMBL" id="GMA28697.1"/>
    </source>
</evidence>
<evidence type="ECO:0000256" key="2">
    <source>
        <dbReference type="ARBA" id="ARBA00023125"/>
    </source>
</evidence>
<keyword evidence="3" id="KW-0804">Transcription</keyword>
<dbReference type="InterPro" id="IPR010982">
    <property type="entry name" value="Lambda_DNA-bd_dom_sf"/>
</dbReference>
<dbReference type="RefSeq" id="WP_284232107.1">
    <property type="nucleotide sequence ID" value="NZ_BSUL01000001.1"/>
</dbReference>
<dbReference type="Gene3D" id="3.40.50.2300">
    <property type="match status" value="2"/>
</dbReference>
<dbReference type="InterPro" id="IPR000843">
    <property type="entry name" value="HTH_LacI"/>
</dbReference>
<dbReference type="InterPro" id="IPR006311">
    <property type="entry name" value="TAT_signal"/>
</dbReference>
<dbReference type="PROSITE" id="PS51318">
    <property type="entry name" value="TAT"/>
    <property type="match status" value="1"/>
</dbReference>
<evidence type="ECO:0000313" key="6">
    <source>
        <dbReference type="Proteomes" id="UP001157160"/>
    </source>
</evidence>
<reference evidence="5 6" key="1">
    <citation type="journal article" date="2014" name="Int. J. Syst. Evol. Microbiol.">
        <title>Complete genome sequence of Corynebacterium casei LMG S-19264T (=DSM 44701T), isolated from a smear-ripened cheese.</title>
        <authorList>
            <consortium name="US DOE Joint Genome Institute (JGI-PGF)"/>
            <person name="Walter F."/>
            <person name="Albersmeier A."/>
            <person name="Kalinowski J."/>
            <person name="Ruckert C."/>
        </authorList>
    </citation>
    <scope>NUCLEOTIDE SEQUENCE [LARGE SCALE GENOMIC DNA]</scope>
    <source>
        <strain evidence="5 6">NBRC 112289</strain>
    </source>
</reference>
<dbReference type="Proteomes" id="UP001157160">
    <property type="component" value="Unassembled WGS sequence"/>
</dbReference>
<accession>A0AA37XCR3</accession>
<dbReference type="Pfam" id="PF13377">
    <property type="entry name" value="Peripla_BP_3"/>
    <property type="match status" value="1"/>
</dbReference>
<dbReference type="GO" id="GO:0000976">
    <property type="term" value="F:transcription cis-regulatory region binding"/>
    <property type="evidence" value="ECO:0007669"/>
    <property type="project" value="TreeGrafter"/>
</dbReference>
<feature type="domain" description="HTH lacI-type" evidence="4">
    <location>
        <begin position="7"/>
        <end position="61"/>
    </location>
</feature>
<dbReference type="SUPFAM" id="SSF47413">
    <property type="entry name" value="lambda repressor-like DNA-binding domains"/>
    <property type="match status" value="1"/>
</dbReference>
<dbReference type="PROSITE" id="PS50932">
    <property type="entry name" value="HTH_LACI_2"/>
    <property type="match status" value="1"/>
</dbReference>
<dbReference type="SUPFAM" id="SSF53822">
    <property type="entry name" value="Periplasmic binding protein-like I"/>
    <property type="match status" value="1"/>
</dbReference>
<dbReference type="PANTHER" id="PTHR30146">
    <property type="entry name" value="LACI-RELATED TRANSCRIPTIONAL REPRESSOR"/>
    <property type="match status" value="1"/>
</dbReference>
<keyword evidence="1" id="KW-0805">Transcription regulation</keyword>
<sequence>MPEPRRVTRRDVARLAGVSDAVVSYTLNGGAPVAAATAERVRAAIAELGYQPNAAARALRSGSSRTIALLAPVGGRRIFANPFFAELASAVEDAARARGLDLLLTTSTPDEAALHARMRDLAARQVDGVLLLAGAPVDRAPIDALGVPWLLLNSMDRADGADGIGVDLAAGAATATAHLAALGRRRIAFLGDTGADAQGRQEPRRRGWEDACRAAGLEPGPAIEAAYSREGGRASGRLLTGLAERPDAVVAASDLIAIGLLRALRDAGLRVPEDVAVVGFDGTWEGEYSAPPLTSLRQPLEAMAEAALDRLAGGAAGPALLPGELVVRASSGAG</sequence>
<dbReference type="CDD" id="cd06267">
    <property type="entry name" value="PBP1_LacI_sugar_binding-like"/>
    <property type="match status" value="1"/>
</dbReference>
<dbReference type="Pfam" id="PF00356">
    <property type="entry name" value="LacI"/>
    <property type="match status" value="1"/>
</dbReference>
<keyword evidence="6" id="KW-1185">Reference proteome</keyword>
<dbReference type="GO" id="GO:0003700">
    <property type="term" value="F:DNA-binding transcription factor activity"/>
    <property type="evidence" value="ECO:0007669"/>
    <property type="project" value="TreeGrafter"/>
</dbReference>
<organism evidence="5 6">
    <name type="scientific">Arenivirga flava</name>
    <dbReference type="NCBI Taxonomy" id="1930060"/>
    <lineage>
        <taxon>Bacteria</taxon>
        <taxon>Bacillati</taxon>
        <taxon>Actinomycetota</taxon>
        <taxon>Actinomycetes</taxon>
        <taxon>Micrococcales</taxon>
        <taxon>Microbacteriaceae</taxon>
        <taxon>Arenivirga</taxon>
    </lineage>
</organism>